<dbReference type="EMBL" id="KE148146">
    <property type="protein sequence ID" value="EPE10782.1"/>
    <property type="molecule type" value="Genomic_DNA"/>
</dbReference>
<feature type="compositionally biased region" description="Polar residues" evidence="1">
    <location>
        <begin position="152"/>
        <end position="178"/>
    </location>
</feature>
<protein>
    <submittedName>
        <fullName evidence="2">Uncharacterized protein</fullName>
    </submittedName>
</protein>
<evidence type="ECO:0000313" key="3">
    <source>
        <dbReference type="Proteomes" id="UP000016923"/>
    </source>
</evidence>
<accession>S3CCZ3</accession>
<dbReference type="Proteomes" id="UP000016923">
    <property type="component" value="Unassembled WGS sequence"/>
</dbReference>
<feature type="region of interest" description="Disordered" evidence="1">
    <location>
        <begin position="1"/>
        <end position="72"/>
    </location>
</feature>
<keyword evidence="3" id="KW-1185">Reference proteome</keyword>
<feature type="region of interest" description="Disordered" evidence="1">
    <location>
        <begin position="151"/>
        <end position="178"/>
    </location>
</feature>
<dbReference type="AlphaFoldDB" id="S3CCZ3"/>
<evidence type="ECO:0000313" key="2">
    <source>
        <dbReference type="EMBL" id="EPE10782.1"/>
    </source>
</evidence>
<dbReference type="HOGENOM" id="CLU_418617_0_0_1"/>
<proteinExistence type="predicted"/>
<feature type="region of interest" description="Disordered" evidence="1">
    <location>
        <begin position="433"/>
        <end position="515"/>
    </location>
</feature>
<organism evidence="2 3">
    <name type="scientific">Ophiostoma piceae (strain UAMH 11346)</name>
    <name type="common">Sap stain fungus</name>
    <dbReference type="NCBI Taxonomy" id="1262450"/>
    <lineage>
        <taxon>Eukaryota</taxon>
        <taxon>Fungi</taxon>
        <taxon>Dikarya</taxon>
        <taxon>Ascomycota</taxon>
        <taxon>Pezizomycotina</taxon>
        <taxon>Sordariomycetes</taxon>
        <taxon>Sordariomycetidae</taxon>
        <taxon>Ophiostomatales</taxon>
        <taxon>Ophiostomataceae</taxon>
        <taxon>Ophiostoma</taxon>
    </lineage>
</organism>
<dbReference type="VEuPathDB" id="FungiDB:F503_05877"/>
<sequence>MAAHSTLAPAPGADNEDLFDARDISHARDSDAARTAEGDGPQTHPAKLVPMSGAVGASHTGTDTGTTEHPHNRYHRYLSHSHHLHHDHKPRLLLHRPHSKTPLISSEASTPSRTRSASSSLYTISSTFPSSAPVHTPIDGPSLHVIEAGTDSIETPNDDNLNSRVNTDPPNKIATSHDSQALTDSLFLEAAVLPAVSSQNIIPLSTPPTASLPSHTRRTERDSGASYESLSLSLNHSQSQSQSLALRNIESEQDLSRSREGEARDDIIDCHQEGSEFAIQDLKGGSVYDTAGVGDVGVNGSEAESIDSQTLALDQTRLRIAYLVSTMVTPSANALVDATAVGAAAGAGEDAKDASRLASTAPTPLYGRDELANQEASEVGHYMEQCPRGWNHTELAKKREKITQILYWQSEVTELGDDSVYCGCSVGTATPYDENDDSGVGFTPVVQPRSQASSEAGMPRLSTVASGVTTVGTSAAGPDRSSTASPSSSMSAPSSSLTSSLSSSPSPGSPSLRSSRPCCHGCKKLLMPPRTVVFVSSSSDDFPWVQRAEDGGRSNSGFRKAIRALCGIIGLSKRKRDKTDPSQNGLQNPDVAKIANSGGGNALFFAVPDLTGVQLVGPASPILNQRKKSIPEAKVWDLWEKTNCSYDSFHFTLPT</sequence>
<feature type="region of interest" description="Disordered" evidence="1">
    <location>
        <begin position="347"/>
        <end position="366"/>
    </location>
</feature>
<gene>
    <name evidence="2" type="ORF">F503_05877</name>
</gene>
<dbReference type="OrthoDB" id="5245609at2759"/>
<feature type="compositionally biased region" description="Basic and acidic residues" evidence="1">
    <location>
        <begin position="19"/>
        <end position="37"/>
    </location>
</feature>
<dbReference type="eggNOG" id="ENOG502R9W9">
    <property type="taxonomic scope" value="Eukaryota"/>
</dbReference>
<feature type="region of interest" description="Disordered" evidence="1">
    <location>
        <begin position="201"/>
        <end position="234"/>
    </location>
</feature>
<feature type="compositionally biased region" description="Low complexity" evidence="1">
    <location>
        <begin position="462"/>
        <end position="515"/>
    </location>
</feature>
<reference evidence="2 3" key="1">
    <citation type="journal article" date="2013" name="BMC Genomics">
        <title>The genome and transcriptome of the pine saprophyte Ophiostoma piceae, and a comparison with the bark beetle-associated pine pathogen Grosmannia clavigera.</title>
        <authorList>
            <person name="Haridas S."/>
            <person name="Wang Y."/>
            <person name="Lim L."/>
            <person name="Massoumi Alamouti S."/>
            <person name="Jackman S."/>
            <person name="Docking R."/>
            <person name="Robertson G."/>
            <person name="Birol I."/>
            <person name="Bohlmann J."/>
            <person name="Breuil C."/>
        </authorList>
    </citation>
    <scope>NUCLEOTIDE SEQUENCE [LARGE SCALE GENOMIC DNA]</scope>
    <source>
        <strain evidence="2 3">UAMH 11346</strain>
    </source>
</reference>
<name>S3CCZ3_OPHP1</name>
<feature type="compositionally biased region" description="Low complexity" evidence="1">
    <location>
        <begin position="203"/>
        <end position="214"/>
    </location>
</feature>
<evidence type="ECO:0000256" key="1">
    <source>
        <dbReference type="SAM" id="MobiDB-lite"/>
    </source>
</evidence>